<gene>
    <name evidence="1" type="ORF">KI387_040426</name>
</gene>
<proteinExistence type="predicted"/>
<evidence type="ECO:0000313" key="1">
    <source>
        <dbReference type="EMBL" id="KAH9294372.1"/>
    </source>
</evidence>
<accession>A0AA38FAI6</accession>
<sequence>AERDKVLAEVEKKSEVIEALRSSIKARLKELYPQITRRMDKLMDLGKEMEQIMDTLGTQGAGLSFDEVSTLVGDLCQK</sequence>
<dbReference type="Proteomes" id="UP000824469">
    <property type="component" value="Unassembled WGS sequence"/>
</dbReference>
<name>A0AA38FAI6_TAXCH</name>
<feature type="non-terminal residue" evidence="1">
    <location>
        <position position="1"/>
    </location>
</feature>
<dbReference type="AlphaFoldDB" id="A0AA38FAI6"/>
<organism evidence="1 2">
    <name type="scientific">Taxus chinensis</name>
    <name type="common">Chinese yew</name>
    <name type="synonym">Taxus wallichiana var. chinensis</name>
    <dbReference type="NCBI Taxonomy" id="29808"/>
    <lineage>
        <taxon>Eukaryota</taxon>
        <taxon>Viridiplantae</taxon>
        <taxon>Streptophyta</taxon>
        <taxon>Embryophyta</taxon>
        <taxon>Tracheophyta</taxon>
        <taxon>Spermatophyta</taxon>
        <taxon>Pinopsida</taxon>
        <taxon>Pinidae</taxon>
        <taxon>Conifers II</taxon>
        <taxon>Cupressales</taxon>
        <taxon>Taxaceae</taxon>
        <taxon>Taxus</taxon>
    </lineage>
</organism>
<keyword evidence="2" id="KW-1185">Reference proteome</keyword>
<dbReference type="EMBL" id="JAHRHJ020000177">
    <property type="protein sequence ID" value="KAH9294372.1"/>
    <property type="molecule type" value="Genomic_DNA"/>
</dbReference>
<comment type="caution">
    <text evidence="1">The sequence shown here is derived from an EMBL/GenBank/DDBJ whole genome shotgun (WGS) entry which is preliminary data.</text>
</comment>
<feature type="non-terminal residue" evidence="1">
    <location>
        <position position="78"/>
    </location>
</feature>
<reference evidence="1 2" key="1">
    <citation type="journal article" date="2021" name="Nat. Plants">
        <title>The Taxus genome provides insights into paclitaxel biosynthesis.</title>
        <authorList>
            <person name="Xiong X."/>
            <person name="Gou J."/>
            <person name="Liao Q."/>
            <person name="Li Y."/>
            <person name="Zhou Q."/>
            <person name="Bi G."/>
            <person name="Li C."/>
            <person name="Du R."/>
            <person name="Wang X."/>
            <person name="Sun T."/>
            <person name="Guo L."/>
            <person name="Liang H."/>
            <person name="Lu P."/>
            <person name="Wu Y."/>
            <person name="Zhang Z."/>
            <person name="Ro D.K."/>
            <person name="Shang Y."/>
            <person name="Huang S."/>
            <person name="Yan J."/>
        </authorList>
    </citation>
    <scope>NUCLEOTIDE SEQUENCE [LARGE SCALE GENOMIC DNA]</scope>
    <source>
        <strain evidence="1">Ta-2019</strain>
    </source>
</reference>
<protein>
    <submittedName>
        <fullName evidence="1">Uncharacterized protein</fullName>
    </submittedName>
</protein>
<evidence type="ECO:0000313" key="2">
    <source>
        <dbReference type="Proteomes" id="UP000824469"/>
    </source>
</evidence>